<feature type="region of interest" description="Disordered" evidence="1">
    <location>
        <begin position="1"/>
        <end position="25"/>
    </location>
</feature>
<organism evidence="2 3">
    <name type="scientific">Marasmius crinis-equi</name>
    <dbReference type="NCBI Taxonomy" id="585013"/>
    <lineage>
        <taxon>Eukaryota</taxon>
        <taxon>Fungi</taxon>
        <taxon>Dikarya</taxon>
        <taxon>Basidiomycota</taxon>
        <taxon>Agaricomycotina</taxon>
        <taxon>Agaricomycetes</taxon>
        <taxon>Agaricomycetidae</taxon>
        <taxon>Agaricales</taxon>
        <taxon>Marasmiineae</taxon>
        <taxon>Marasmiaceae</taxon>
        <taxon>Marasmius</taxon>
    </lineage>
</organism>
<evidence type="ECO:0000256" key="1">
    <source>
        <dbReference type="SAM" id="MobiDB-lite"/>
    </source>
</evidence>
<dbReference type="EMBL" id="JBAHYK010003424">
    <property type="protein sequence ID" value="KAL0563519.1"/>
    <property type="molecule type" value="Genomic_DNA"/>
</dbReference>
<keyword evidence="3" id="KW-1185">Reference proteome</keyword>
<feature type="compositionally biased region" description="Low complexity" evidence="1">
    <location>
        <begin position="7"/>
        <end position="18"/>
    </location>
</feature>
<comment type="caution">
    <text evidence="2">The sequence shown here is derived from an EMBL/GenBank/DDBJ whole genome shotgun (WGS) entry which is preliminary data.</text>
</comment>
<reference evidence="2 3" key="1">
    <citation type="submission" date="2024-02" db="EMBL/GenBank/DDBJ databases">
        <title>A draft genome for the cacao thread blight pathogen Marasmius crinis-equi.</title>
        <authorList>
            <person name="Cohen S.P."/>
            <person name="Baruah I.K."/>
            <person name="Amoako-Attah I."/>
            <person name="Bukari Y."/>
            <person name="Meinhardt L.W."/>
            <person name="Bailey B.A."/>
        </authorList>
    </citation>
    <scope>NUCLEOTIDE SEQUENCE [LARGE SCALE GENOMIC DNA]</scope>
    <source>
        <strain evidence="2 3">GH-76</strain>
    </source>
</reference>
<sequence length="307" mass="33441">APPPLAAAPATIAPNTLNQTPPTGYEYPKDHTFQRRDDAHYRARCVYIMSYDPPIDGSTESYPPKSIQGVTPLIPGVPVCVDLNGNPDESVTIAALFDLKSLQRFPKYEKIKACAGQLWDVTWSNAGKTSVSTVWGFTHNMRSGAVNSDCPLDGSSSQATTRLEGNGKGLGIPALQTDVGGTHQLQLSFLQTLSKLYQHLALLALSKEEFLAITFRSVDLNVYSFGSLFPTGLTSVQLNRSSADKGGDLMQFMGAIQGAFHIDFHDDWCWWTLLVIFIKLPLGVLKGARKGIIEDTIATDIVSKQHS</sequence>
<feature type="non-terminal residue" evidence="2">
    <location>
        <position position="1"/>
    </location>
</feature>
<accession>A0ABR3EKV2</accession>
<dbReference type="Proteomes" id="UP001465976">
    <property type="component" value="Unassembled WGS sequence"/>
</dbReference>
<evidence type="ECO:0000313" key="2">
    <source>
        <dbReference type="EMBL" id="KAL0563519.1"/>
    </source>
</evidence>
<name>A0ABR3EKV2_9AGAR</name>
<proteinExistence type="predicted"/>
<evidence type="ECO:0000313" key="3">
    <source>
        <dbReference type="Proteomes" id="UP001465976"/>
    </source>
</evidence>
<gene>
    <name evidence="2" type="ORF">V5O48_018547</name>
</gene>
<protein>
    <submittedName>
        <fullName evidence="2">Uncharacterized protein</fullName>
    </submittedName>
</protein>